<keyword evidence="4 7" id="KW-0812">Transmembrane</keyword>
<keyword evidence="3" id="KW-1003">Cell membrane</keyword>
<comment type="caution">
    <text evidence="10">The sequence shown here is derived from an EMBL/GenBank/DDBJ whole genome shotgun (WGS) entry which is preliminary data.</text>
</comment>
<dbReference type="PANTHER" id="PTHR34582:SF6">
    <property type="entry name" value="UPF0702 TRANSMEMBRANE PROTEIN YCAP"/>
    <property type="match status" value="1"/>
</dbReference>
<proteinExistence type="inferred from homology"/>
<keyword evidence="6 7" id="KW-0472">Membrane</keyword>
<dbReference type="Proteomes" id="UP000287857">
    <property type="component" value="Unassembled WGS sequence"/>
</dbReference>
<evidence type="ECO:0000256" key="5">
    <source>
        <dbReference type="ARBA" id="ARBA00022989"/>
    </source>
</evidence>
<evidence type="ECO:0000259" key="8">
    <source>
        <dbReference type="Pfam" id="PF04239"/>
    </source>
</evidence>
<dbReference type="Gene3D" id="3.30.240.20">
    <property type="entry name" value="bsu07140 like domains"/>
    <property type="match status" value="2"/>
</dbReference>
<evidence type="ECO:0000256" key="3">
    <source>
        <dbReference type="ARBA" id="ARBA00022475"/>
    </source>
</evidence>
<evidence type="ECO:0000313" key="10">
    <source>
        <dbReference type="EMBL" id="RST97632.1"/>
    </source>
</evidence>
<evidence type="ECO:0000256" key="6">
    <source>
        <dbReference type="ARBA" id="ARBA00023136"/>
    </source>
</evidence>
<dbReference type="AlphaFoldDB" id="A0A429ZV47"/>
<dbReference type="Pfam" id="PF20730">
    <property type="entry name" value="YetF_N"/>
    <property type="match status" value="1"/>
</dbReference>
<evidence type="ECO:0000313" key="11">
    <source>
        <dbReference type="Proteomes" id="UP000287857"/>
    </source>
</evidence>
<reference evidence="10 11" key="1">
    <citation type="submission" date="2017-05" db="EMBL/GenBank/DDBJ databases">
        <title>Vagococcus spp. assemblies.</title>
        <authorList>
            <person name="Gulvik C.A."/>
        </authorList>
    </citation>
    <scope>NUCLEOTIDE SEQUENCE [LARGE SCALE GENOMIC DNA]</scope>
    <source>
        <strain evidence="10 11">SS1995</strain>
    </source>
</reference>
<feature type="domain" description="YetF C-terminal" evidence="8">
    <location>
        <begin position="82"/>
        <end position="198"/>
    </location>
</feature>
<organism evidence="10 11">
    <name type="scientific">Vagococcus vulneris</name>
    <dbReference type="NCBI Taxonomy" id="1977869"/>
    <lineage>
        <taxon>Bacteria</taxon>
        <taxon>Bacillati</taxon>
        <taxon>Bacillota</taxon>
        <taxon>Bacilli</taxon>
        <taxon>Lactobacillales</taxon>
        <taxon>Enterococcaceae</taxon>
        <taxon>Vagococcus</taxon>
    </lineage>
</organism>
<dbReference type="InterPro" id="IPR007353">
    <property type="entry name" value="DUF421"/>
</dbReference>
<evidence type="ECO:0000256" key="4">
    <source>
        <dbReference type="ARBA" id="ARBA00022692"/>
    </source>
</evidence>
<dbReference type="OrthoDB" id="9778331at2"/>
<sequence length="222" mass="25111">MNDYIQIGLKFAIGIMCMVIQMNLLGKANLAPVSALDQLQNYALGGIIGGVIYNNQISILNFLLILVIWTFLVTLFKYLKEHIGFMKRLVDGQPTLLIKNGEVLVEECAKRGIAASDLMFKLRMANIYDTQQVKRGIIEQNGQLTIIQYGEESVKFPIITNGIVDNDILENFGKDRDWLDEELAKQYTDVSNVYLAQYINGKLKLSLYVQPKGSELEQKLNE</sequence>
<dbReference type="PANTHER" id="PTHR34582">
    <property type="entry name" value="UPF0702 TRANSMEMBRANE PROTEIN YCAP"/>
    <property type="match status" value="1"/>
</dbReference>
<dbReference type="EMBL" id="NGJS01000016">
    <property type="protein sequence ID" value="RST97632.1"/>
    <property type="molecule type" value="Genomic_DNA"/>
</dbReference>
<feature type="transmembrane region" description="Helical" evidence="7">
    <location>
        <begin position="59"/>
        <end position="79"/>
    </location>
</feature>
<evidence type="ECO:0000259" key="9">
    <source>
        <dbReference type="Pfam" id="PF20730"/>
    </source>
</evidence>
<evidence type="ECO:0000256" key="7">
    <source>
        <dbReference type="SAM" id="Phobius"/>
    </source>
</evidence>
<feature type="transmembrane region" description="Helical" evidence="7">
    <location>
        <begin position="7"/>
        <end position="26"/>
    </location>
</feature>
<evidence type="ECO:0008006" key="12">
    <source>
        <dbReference type="Google" id="ProtNLM"/>
    </source>
</evidence>
<keyword evidence="5 7" id="KW-1133">Transmembrane helix</keyword>
<comment type="subcellular location">
    <subcellularLocation>
        <location evidence="1">Cell membrane</location>
        <topology evidence="1">Multi-pass membrane protein</topology>
    </subcellularLocation>
</comment>
<protein>
    <recommendedName>
        <fullName evidence="12">DUF421 domain-containing protein</fullName>
    </recommendedName>
</protein>
<name>A0A429ZV47_9ENTE</name>
<comment type="similarity">
    <text evidence="2">Belongs to the UPF0702 family.</text>
</comment>
<dbReference type="RefSeq" id="WP_125984551.1">
    <property type="nucleotide sequence ID" value="NZ_NGJS01000016.1"/>
</dbReference>
<accession>A0A429ZV47</accession>
<dbReference type="Pfam" id="PF04239">
    <property type="entry name" value="DUF421"/>
    <property type="match status" value="1"/>
</dbReference>
<dbReference type="InterPro" id="IPR023090">
    <property type="entry name" value="UPF0702_alpha/beta_dom_sf"/>
</dbReference>
<evidence type="ECO:0000256" key="2">
    <source>
        <dbReference type="ARBA" id="ARBA00006448"/>
    </source>
</evidence>
<keyword evidence="11" id="KW-1185">Reference proteome</keyword>
<dbReference type="GO" id="GO:0005886">
    <property type="term" value="C:plasma membrane"/>
    <property type="evidence" value="ECO:0007669"/>
    <property type="project" value="UniProtKB-SubCell"/>
</dbReference>
<feature type="domain" description="YetF-like N-terminal transmembrane" evidence="9">
    <location>
        <begin position="4"/>
        <end position="79"/>
    </location>
</feature>
<gene>
    <name evidence="10" type="ORF">CBF37_09680</name>
</gene>
<dbReference type="InterPro" id="IPR048454">
    <property type="entry name" value="YetF_N"/>
</dbReference>
<evidence type="ECO:0000256" key="1">
    <source>
        <dbReference type="ARBA" id="ARBA00004651"/>
    </source>
</evidence>